<proteinExistence type="predicted"/>
<comment type="caution">
    <text evidence="1">The sequence shown here is derived from an EMBL/GenBank/DDBJ whole genome shotgun (WGS) entry which is preliminary data.</text>
</comment>
<evidence type="ECO:0000313" key="1">
    <source>
        <dbReference type="EMBL" id="MEX3930371.1"/>
    </source>
</evidence>
<accession>A0ACC6TSQ0</accession>
<dbReference type="Proteomes" id="UP001558850">
    <property type="component" value="Unassembled WGS sequence"/>
</dbReference>
<sequence length="82" mass="9151">MFVTLAALDVLRNAGVSPLELLLRHVSGDWGNLSDSDRQQNDLSIEAGLHVLSSYVLPNQQTVWLITEWDRSATTVLLPDDY</sequence>
<keyword evidence="2" id="KW-1185">Reference proteome</keyword>
<dbReference type="EMBL" id="JBFRCH010000001">
    <property type="protein sequence ID" value="MEX3930371.1"/>
    <property type="molecule type" value="Genomic_DNA"/>
</dbReference>
<name>A0ACC6TSQ0_9BURK</name>
<gene>
    <name evidence="1" type="ORF">AB4Y32_00905</name>
</gene>
<reference evidence="1" key="1">
    <citation type="submission" date="2024-07" db="EMBL/GenBank/DDBJ databases">
        <title>A survey of Mimosa microsymbionts across Brazilian biomes reveals a high diversity of Paraburkholderia nodulating endemic species, but also that Cupriavidus is common as a symbiont of widespread species.</title>
        <authorList>
            <person name="Rouws L."/>
            <person name="Barauna A."/>
            <person name="Beukes C."/>
            <person name="Rouws J.R.C."/>
            <person name="De Faria S.M."/>
            <person name="Gross E."/>
            <person name="Bueno Dos Reis Junior F."/>
            <person name="Simon M.F."/>
            <person name="Maluk M."/>
            <person name="Odee D.W."/>
            <person name="Kenicer G."/>
            <person name="Young J.P.W."/>
            <person name="Reis V.M."/>
            <person name="Zilli J."/>
            <person name="James E.K."/>
        </authorList>
    </citation>
    <scope>NUCLEOTIDE SEQUENCE</scope>
    <source>
        <strain evidence="1">EG181B</strain>
    </source>
</reference>
<evidence type="ECO:0000313" key="2">
    <source>
        <dbReference type="Proteomes" id="UP001558850"/>
    </source>
</evidence>
<organism evidence="1 2">
    <name type="scientific">Paraburkholderia phymatum</name>
    <dbReference type="NCBI Taxonomy" id="148447"/>
    <lineage>
        <taxon>Bacteria</taxon>
        <taxon>Pseudomonadati</taxon>
        <taxon>Pseudomonadota</taxon>
        <taxon>Betaproteobacteria</taxon>
        <taxon>Burkholderiales</taxon>
        <taxon>Burkholderiaceae</taxon>
        <taxon>Paraburkholderia</taxon>
    </lineage>
</organism>
<protein>
    <submittedName>
        <fullName evidence="1">Uncharacterized protein</fullName>
    </submittedName>
</protein>